<gene>
    <name evidence="12" type="primary">azu</name>
    <name evidence="12" type="ORF">DI599_01910</name>
    <name evidence="13" type="ORF">SAMN05216287_0181</name>
</gene>
<proteinExistence type="predicted"/>
<evidence type="ECO:0000313" key="12">
    <source>
        <dbReference type="EMBL" id="PZP26396.1"/>
    </source>
</evidence>
<dbReference type="InterPro" id="IPR028871">
    <property type="entry name" value="BlueCu_1_BS"/>
</dbReference>
<accession>A0A2W5F1X9</accession>
<dbReference type="GO" id="GO:0042597">
    <property type="term" value="C:periplasmic space"/>
    <property type="evidence" value="ECO:0007669"/>
    <property type="project" value="UniProtKB-SubCell"/>
</dbReference>
<feature type="chain" id="PRO_5033855143" description="Azurin" evidence="10">
    <location>
        <begin position="21"/>
        <end position="149"/>
    </location>
</feature>
<dbReference type="GO" id="GO:0009055">
    <property type="term" value="F:electron transfer activity"/>
    <property type="evidence" value="ECO:0007669"/>
    <property type="project" value="InterPro"/>
</dbReference>
<accession>A0A1H2QY71</accession>
<dbReference type="FunFam" id="2.60.40.420:FF:000040">
    <property type="entry name" value="Azurin"/>
    <property type="match status" value="1"/>
</dbReference>
<dbReference type="AlphaFoldDB" id="A0A2W5F1X9"/>
<evidence type="ECO:0000256" key="10">
    <source>
        <dbReference type="RuleBase" id="RU363017"/>
    </source>
</evidence>
<evidence type="ECO:0000256" key="9">
    <source>
        <dbReference type="ARBA" id="ARBA00023157"/>
    </source>
</evidence>
<name>A0A2W5F1X9_9PSED</name>
<dbReference type="InterPro" id="IPR014068">
    <property type="entry name" value="Azurin"/>
</dbReference>
<dbReference type="PANTHER" id="PTHR38439">
    <property type="entry name" value="AURACYANIN-B"/>
    <property type="match status" value="1"/>
</dbReference>
<dbReference type="Proteomes" id="UP000243778">
    <property type="component" value="Unassembled WGS sequence"/>
</dbReference>
<dbReference type="OrthoDB" id="9814063at2"/>
<dbReference type="GO" id="GO:0005507">
    <property type="term" value="F:copper ion binding"/>
    <property type="evidence" value="ECO:0007669"/>
    <property type="project" value="UniProtKB-UniRule"/>
</dbReference>
<sequence length="149" mass="15867">MIRKLAIATLLAVASAPVFAAECKVDIEATDQMTFNTKAVQISKSCKQFTVNLKHVGKLPKNVMGHNWVLTSAANEQPVATDGMSAGLDKNYIKEGDDRVIAHTKVIGGGESDSVTFDVSKLAAGTDYAFFCSFPGHVAMMKGTVTLVD</sequence>
<evidence type="ECO:0000256" key="3">
    <source>
        <dbReference type="ARBA" id="ARBA00014744"/>
    </source>
</evidence>
<evidence type="ECO:0000313" key="15">
    <source>
        <dbReference type="Proteomes" id="UP000249198"/>
    </source>
</evidence>
<dbReference type="PROSITE" id="PS00196">
    <property type="entry name" value="COPPER_BLUE"/>
    <property type="match status" value="1"/>
</dbReference>
<evidence type="ECO:0000256" key="7">
    <source>
        <dbReference type="ARBA" id="ARBA00022982"/>
    </source>
</evidence>
<dbReference type="InterPro" id="IPR008972">
    <property type="entry name" value="Cupredoxin"/>
</dbReference>
<reference evidence="13" key="2">
    <citation type="submission" date="2016-10" db="EMBL/GenBank/DDBJ databases">
        <authorList>
            <person name="de Groot N.N."/>
        </authorList>
    </citation>
    <scope>NUCLEOTIDE SEQUENCE [LARGE SCALE GENOMIC DNA]</scope>
    <source>
        <strain evidence="13">NRRL B-59562</strain>
    </source>
</reference>
<dbReference type="InterPro" id="IPR050845">
    <property type="entry name" value="Cu-binding_ET"/>
</dbReference>
<protein>
    <recommendedName>
        <fullName evidence="3 10">Azurin</fullName>
    </recommendedName>
</protein>
<dbReference type="SUPFAM" id="SSF49503">
    <property type="entry name" value="Cupredoxins"/>
    <property type="match status" value="1"/>
</dbReference>
<dbReference type="InterPro" id="IPR000923">
    <property type="entry name" value="BlueCu_1"/>
</dbReference>
<dbReference type="Proteomes" id="UP000249198">
    <property type="component" value="Unassembled WGS sequence"/>
</dbReference>
<reference evidence="14" key="1">
    <citation type="submission" date="2016-10" db="EMBL/GenBank/DDBJ databases">
        <authorList>
            <person name="Varghese N."/>
            <person name="Submissions S."/>
        </authorList>
    </citation>
    <scope>NUCLEOTIDE SEQUENCE [LARGE SCALE GENOMIC DNA]</scope>
    <source>
        <strain evidence="14">NRRL B-59562</strain>
    </source>
</reference>
<keyword evidence="10" id="KW-0732">Signal</keyword>
<keyword evidence="9" id="KW-1015">Disulfide bond</keyword>
<evidence type="ECO:0000256" key="2">
    <source>
        <dbReference type="ARBA" id="ARBA00004418"/>
    </source>
</evidence>
<keyword evidence="5 10" id="KW-0479">Metal-binding</keyword>
<dbReference type="CDD" id="cd13922">
    <property type="entry name" value="Azurin"/>
    <property type="match status" value="1"/>
</dbReference>
<keyword evidence="4 10" id="KW-0813">Transport</keyword>
<dbReference type="PANTHER" id="PTHR38439:SF2">
    <property type="entry name" value="OUTER MEMBRANE PROTEIN H.8"/>
    <property type="match status" value="1"/>
</dbReference>
<evidence type="ECO:0000256" key="4">
    <source>
        <dbReference type="ARBA" id="ARBA00022448"/>
    </source>
</evidence>
<evidence type="ECO:0000256" key="6">
    <source>
        <dbReference type="ARBA" id="ARBA00022764"/>
    </source>
</evidence>
<feature type="domain" description="Blue (type 1) copper" evidence="11">
    <location>
        <begin position="21"/>
        <end position="147"/>
    </location>
</feature>
<comment type="subcellular location">
    <subcellularLocation>
        <location evidence="2 10">Periplasm</location>
    </subcellularLocation>
</comment>
<dbReference type="Pfam" id="PF00127">
    <property type="entry name" value="Copper-bind"/>
    <property type="match status" value="1"/>
</dbReference>
<dbReference type="STRING" id="1007099.SAMN05216287_0181"/>
<evidence type="ECO:0000256" key="5">
    <source>
        <dbReference type="ARBA" id="ARBA00022723"/>
    </source>
</evidence>
<feature type="signal peptide" evidence="10">
    <location>
        <begin position="1"/>
        <end position="20"/>
    </location>
</feature>
<evidence type="ECO:0000313" key="13">
    <source>
        <dbReference type="EMBL" id="SDW12055.1"/>
    </source>
</evidence>
<dbReference type="EMBL" id="QFOH01000002">
    <property type="protein sequence ID" value="PZP26396.1"/>
    <property type="molecule type" value="Genomic_DNA"/>
</dbReference>
<evidence type="ECO:0000313" key="14">
    <source>
        <dbReference type="Proteomes" id="UP000243778"/>
    </source>
</evidence>
<organism evidence="12 15">
    <name type="scientific">Pseudomonas kuykendallii</name>
    <dbReference type="NCBI Taxonomy" id="1007099"/>
    <lineage>
        <taxon>Bacteria</taxon>
        <taxon>Pseudomonadati</taxon>
        <taxon>Pseudomonadota</taxon>
        <taxon>Gammaproteobacteria</taxon>
        <taxon>Pseudomonadales</taxon>
        <taxon>Pseudomonadaceae</taxon>
        <taxon>Pseudomonas</taxon>
    </lineage>
</organism>
<evidence type="ECO:0000256" key="1">
    <source>
        <dbReference type="ARBA" id="ARBA00002770"/>
    </source>
</evidence>
<keyword evidence="7 10" id="KW-0249">Electron transport</keyword>
<comment type="function">
    <text evidence="1 10">Transfers electrons from cytochrome c551 to cytochrome oxidase.</text>
</comment>
<evidence type="ECO:0000259" key="11">
    <source>
        <dbReference type="Pfam" id="PF00127"/>
    </source>
</evidence>
<keyword evidence="8 10" id="KW-0186">Copper</keyword>
<evidence type="ECO:0000256" key="8">
    <source>
        <dbReference type="ARBA" id="ARBA00023008"/>
    </source>
</evidence>
<dbReference type="NCBIfam" id="TIGR02695">
    <property type="entry name" value="azurin"/>
    <property type="match status" value="1"/>
</dbReference>
<keyword evidence="6 10" id="KW-0574">Periplasm</keyword>
<reference evidence="12 15" key="3">
    <citation type="submission" date="2017-08" db="EMBL/GenBank/DDBJ databases">
        <title>Infants hospitalized years apart are colonized by the same room-sourced microbial strains.</title>
        <authorList>
            <person name="Brooks B."/>
            <person name="Olm M.R."/>
            <person name="Firek B.A."/>
            <person name="Baker R."/>
            <person name="Thomas B.C."/>
            <person name="Morowitz M.J."/>
            <person name="Banfield J.F."/>
        </authorList>
    </citation>
    <scope>NUCLEOTIDE SEQUENCE [LARGE SCALE GENOMIC DNA]</scope>
    <source>
        <strain evidence="12">S2_009_000_R2_77</strain>
    </source>
</reference>
<dbReference type="RefSeq" id="WP_090223801.1">
    <property type="nucleotide sequence ID" value="NZ_CAURGU010000003.1"/>
</dbReference>
<dbReference type="Gene3D" id="2.60.40.420">
    <property type="entry name" value="Cupredoxins - blue copper proteins"/>
    <property type="match status" value="1"/>
</dbReference>
<keyword evidence="14" id="KW-1185">Reference proteome</keyword>
<dbReference type="EMBL" id="FNNU01000001">
    <property type="protein sequence ID" value="SDW12055.1"/>
    <property type="molecule type" value="Genomic_DNA"/>
</dbReference>